<dbReference type="OrthoDB" id="5392716at2759"/>
<organism evidence="2 3">
    <name type="scientific">Friedmanniomyces simplex</name>
    <dbReference type="NCBI Taxonomy" id="329884"/>
    <lineage>
        <taxon>Eukaryota</taxon>
        <taxon>Fungi</taxon>
        <taxon>Dikarya</taxon>
        <taxon>Ascomycota</taxon>
        <taxon>Pezizomycotina</taxon>
        <taxon>Dothideomycetes</taxon>
        <taxon>Dothideomycetidae</taxon>
        <taxon>Mycosphaerellales</taxon>
        <taxon>Teratosphaeriaceae</taxon>
        <taxon>Friedmanniomyces</taxon>
    </lineage>
</organism>
<name>A0A4U0VMZ9_9PEZI</name>
<dbReference type="EMBL" id="NAJQ01001942">
    <property type="protein sequence ID" value="TKA50777.1"/>
    <property type="molecule type" value="Genomic_DNA"/>
</dbReference>
<evidence type="ECO:0000313" key="3">
    <source>
        <dbReference type="Proteomes" id="UP000309340"/>
    </source>
</evidence>
<protein>
    <recommendedName>
        <fullName evidence="4">Clr5 domain-containing protein</fullName>
    </recommendedName>
</protein>
<comment type="caution">
    <text evidence="2">The sequence shown here is derived from an EMBL/GenBank/DDBJ whole genome shotgun (WGS) entry which is preliminary data.</text>
</comment>
<gene>
    <name evidence="2" type="ORF">B0A55_11948</name>
</gene>
<reference evidence="2 3" key="1">
    <citation type="submission" date="2017-03" db="EMBL/GenBank/DDBJ databases">
        <title>Genomes of endolithic fungi from Antarctica.</title>
        <authorList>
            <person name="Coleine C."/>
            <person name="Masonjones S."/>
            <person name="Stajich J.E."/>
        </authorList>
    </citation>
    <scope>NUCLEOTIDE SEQUENCE [LARGE SCALE GENOMIC DNA]</scope>
    <source>
        <strain evidence="2 3">CCFEE 5184</strain>
    </source>
</reference>
<sequence length="245" mass="28108">MGPKIDLSPHEADIRAWVDDGLTAEEQRRLLLRLHGITIGISTLGRWTQGKGIQQRRSNIEETPALRQAMVEAFQARMTDEQTLQVLRDKGFDLGMPTLKRVRTKMGFVKKTPRSKREAADADILKALEREMKEGYITDCGRSQVYAHMRAKYNFIGRDRMYKILREKFPDAVEQRRAGIRARNGRRKPQPPASRPEDTPSQAAVEQFRTSAVAALNGHELADERLLQAWQDHVDMFIDPNLRFS</sequence>
<feature type="region of interest" description="Disordered" evidence="1">
    <location>
        <begin position="177"/>
        <end position="203"/>
    </location>
</feature>
<proteinExistence type="predicted"/>
<dbReference type="AlphaFoldDB" id="A0A4U0VMZ9"/>
<evidence type="ECO:0008006" key="4">
    <source>
        <dbReference type="Google" id="ProtNLM"/>
    </source>
</evidence>
<evidence type="ECO:0000313" key="2">
    <source>
        <dbReference type="EMBL" id="TKA50777.1"/>
    </source>
</evidence>
<feature type="compositionally biased region" description="Basic residues" evidence="1">
    <location>
        <begin position="178"/>
        <end position="189"/>
    </location>
</feature>
<accession>A0A4U0VMZ9</accession>
<dbReference type="Proteomes" id="UP000309340">
    <property type="component" value="Unassembled WGS sequence"/>
</dbReference>
<dbReference type="STRING" id="329884.A0A4U0VMZ9"/>
<keyword evidence="3" id="KW-1185">Reference proteome</keyword>
<evidence type="ECO:0000256" key="1">
    <source>
        <dbReference type="SAM" id="MobiDB-lite"/>
    </source>
</evidence>